<dbReference type="Gene3D" id="3.30.160.20">
    <property type="match status" value="1"/>
</dbReference>
<accession>A0A8B6FIL7</accession>
<dbReference type="SUPFAM" id="SSF52540">
    <property type="entry name" value="P-loop containing nucleoside triphosphate hydrolases"/>
    <property type="match status" value="1"/>
</dbReference>
<dbReference type="InterPro" id="IPR056328">
    <property type="entry name" value="DSRM_DHX29"/>
</dbReference>
<feature type="compositionally biased region" description="Polar residues" evidence="10">
    <location>
        <begin position="279"/>
        <end position="293"/>
    </location>
</feature>
<evidence type="ECO:0000256" key="10">
    <source>
        <dbReference type="SAM" id="MobiDB-lite"/>
    </source>
</evidence>
<dbReference type="PANTHER" id="PTHR18934:SF264">
    <property type="entry name" value="ATP-DEPENDENT RNA HELICASE DHX29"/>
    <property type="match status" value="1"/>
</dbReference>
<keyword evidence="4 12" id="KW-0378">Hydrolase</keyword>
<dbReference type="GO" id="GO:0005524">
    <property type="term" value="F:ATP binding"/>
    <property type="evidence" value="ECO:0007669"/>
    <property type="project" value="UniProtKB-KW"/>
</dbReference>
<feature type="region of interest" description="Disordered" evidence="10">
    <location>
        <begin position="495"/>
        <end position="516"/>
    </location>
</feature>
<comment type="caution">
    <text evidence="12">The sequence shown here is derived from an EMBL/GenBank/DDBJ whole genome shotgun (WGS) entry which is preliminary data.</text>
</comment>
<dbReference type="Pfam" id="PF04408">
    <property type="entry name" value="WHD_HA2"/>
    <property type="match status" value="1"/>
</dbReference>
<dbReference type="InterPro" id="IPR001650">
    <property type="entry name" value="Helicase_C-like"/>
</dbReference>
<dbReference type="GO" id="GO:0003723">
    <property type="term" value="F:RNA binding"/>
    <property type="evidence" value="ECO:0007669"/>
    <property type="project" value="TreeGrafter"/>
</dbReference>
<keyword evidence="13" id="KW-1185">Reference proteome</keyword>
<dbReference type="Gene3D" id="1.20.120.1080">
    <property type="match status" value="1"/>
</dbReference>
<dbReference type="Pfam" id="PF24385">
    <property type="entry name" value="DSRM_DHX29"/>
    <property type="match status" value="1"/>
</dbReference>
<feature type="region of interest" description="Disordered" evidence="10">
    <location>
        <begin position="146"/>
        <end position="187"/>
    </location>
</feature>
<dbReference type="InterPro" id="IPR056890">
    <property type="entry name" value="UBA_DHX29-like"/>
</dbReference>
<evidence type="ECO:0000256" key="8">
    <source>
        <dbReference type="ARBA" id="ARBA00047984"/>
    </source>
</evidence>
<dbReference type="Pfam" id="PF21010">
    <property type="entry name" value="HA2_C"/>
    <property type="match status" value="1"/>
</dbReference>
<evidence type="ECO:0000256" key="7">
    <source>
        <dbReference type="ARBA" id="ARBA00023054"/>
    </source>
</evidence>
<dbReference type="GO" id="GO:0016787">
    <property type="term" value="F:hydrolase activity"/>
    <property type="evidence" value="ECO:0007669"/>
    <property type="project" value="UniProtKB-KW"/>
</dbReference>
<evidence type="ECO:0000259" key="11">
    <source>
        <dbReference type="PROSITE" id="PS51194"/>
    </source>
</evidence>
<dbReference type="EC" id="3.6.4.13" evidence="2"/>
<feature type="compositionally biased region" description="Basic and acidic residues" evidence="10">
    <location>
        <begin position="11"/>
        <end position="25"/>
    </location>
</feature>
<evidence type="ECO:0000256" key="3">
    <source>
        <dbReference type="ARBA" id="ARBA00022741"/>
    </source>
</evidence>
<evidence type="ECO:0000256" key="6">
    <source>
        <dbReference type="ARBA" id="ARBA00022840"/>
    </source>
</evidence>
<feature type="coiled-coil region" evidence="9">
    <location>
        <begin position="213"/>
        <end position="259"/>
    </location>
</feature>
<dbReference type="SMART" id="SM00490">
    <property type="entry name" value="HELICc"/>
    <property type="match status" value="1"/>
</dbReference>
<dbReference type="InterPro" id="IPR011709">
    <property type="entry name" value="DEAD-box_helicase_OB_fold"/>
</dbReference>
<dbReference type="Pfam" id="PF07717">
    <property type="entry name" value="OB_NTP_bind"/>
    <property type="match status" value="1"/>
</dbReference>
<dbReference type="SUPFAM" id="SSF54768">
    <property type="entry name" value="dsRNA-binding domain-like"/>
    <property type="match status" value="1"/>
</dbReference>
<dbReference type="PROSITE" id="PS51194">
    <property type="entry name" value="HELICASE_CTER"/>
    <property type="match status" value="1"/>
</dbReference>
<dbReference type="InterPro" id="IPR027417">
    <property type="entry name" value="P-loop_NTPase"/>
</dbReference>
<evidence type="ECO:0000256" key="1">
    <source>
        <dbReference type="ARBA" id="ARBA00008792"/>
    </source>
</evidence>
<feature type="region of interest" description="Disordered" evidence="10">
    <location>
        <begin position="1"/>
        <end position="34"/>
    </location>
</feature>
<keyword evidence="6" id="KW-0067">ATP-binding</keyword>
<organism evidence="12 13">
    <name type="scientific">Mytilus galloprovincialis</name>
    <name type="common">Mediterranean mussel</name>
    <dbReference type="NCBI Taxonomy" id="29158"/>
    <lineage>
        <taxon>Eukaryota</taxon>
        <taxon>Metazoa</taxon>
        <taxon>Spiralia</taxon>
        <taxon>Lophotrochozoa</taxon>
        <taxon>Mollusca</taxon>
        <taxon>Bivalvia</taxon>
        <taxon>Autobranchia</taxon>
        <taxon>Pteriomorphia</taxon>
        <taxon>Mytilida</taxon>
        <taxon>Mytiloidea</taxon>
        <taxon>Mytilidae</taxon>
        <taxon>Mytilinae</taxon>
        <taxon>Mytilus</taxon>
    </lineage>
</organism>
<dbReference type="Pfam" id="PF00271">
    <property type="entry name" value="Helicase_C"/>
    <property type="match status" value="1"/>
</dbReference>
<dbReference type="FunFam" id="3.40.50.300:FF:000325">
    <property type="entry name" value="ATP-dependent RNA helicase DHX29"/>
    <property type="match status" value="1"/>
</dbReference>
<feature type="compositionally biased region" description="Basic and acidic residues" evidence="10">
    <location>
        <begin position="146"/>
        <end position="157"/>
    </location>
</feature>
<dbReference type="InterPro" id="IPR007502">
    <property type="entry name" value="Helicase-assoc_dom"/>
</dbReference>
<dbReference type="Gene3D" id="3.40.50.300">
    <property type="entry name" value="P-loop containing nucleotide triphosphate hydrolases"/>
    <property type="match status" value="1"/>
</dbReference>
<evidence type="ECO:0000256" key="9">
    <source>
        <dbReference type="SAM" id="Coils"/>
    </source>
</evidence>
<evidence type="ECO:0000256" key="4">
    <source>
        <dbReference type="ARBA" id="ARBA00022801"/>
    </source>
</evidence>
<dbReference type="InterPro" id="IPR048333">
    <property type="entry name" value="HA2_WH"/>
</dbReference>
<dbReference type="InterPro" id="IPR059023">
    <property type="entry name" value="RNA_hel_CTD"/>
</dbReference>
<dbReference type="AlphaFoldDB" id="A0A8B6FIL7"/>
<proteinExistence type="inferred from homology"/>
<dbReference type="FunFam" id="1.20.120.1080:FF:000002">
    <property type="entry name" value="Putative ATP-dependent RNA helicase DHX36"/>
    <property type="match status" value="1"/>
</dbReference>
<dbReference type="PANTHER" id="PTHR18934">
    <property type="entry name" value="ATP-DEPENDENT RNA HELICASE"/>
    <property type="match status" value="1"/>
</dbReference>
<dbReference type="EMBL" id="UYJE01006872">
    <property type="protein sequence ID" value="VDI49790.1"/>
    <property type="molecule type" value="Genomic_DNA"/>
</dbReference>
<evidence type="ECO:0000256" key="2">
    <source>
        <dbReference type="ARBA" id="ARBA00012552"/>
    </source>
</evidence>
<evidence type="ECO:0000313" key="13">
    <source>
        <dbReference type="Proteomes" id="UP000596742"/>
    </source>
</evidence>
<dbReference type="OrthoDB" id="5600252at2759"/>
<evidence type="ECO:0000256" key="5">
    <source>
        <dbReference type="ARBA" id="ARBA00022806"/>
    </source>
</evidence>
<feature type="region of interest" description="Disordered" evidence="10">
    <location>
        <begin position="273"/>
        <end position="301"/>
    </location>
</feature>
<feature type="compositionally biased region" description="Basic and acidic residues" evidence="10">
    <location>
        <begin position="165"/>
        <end position="177"/>
    </location>
</feature>
<reference evidence="12" key="1">
    <citation type="submission" date="2018-11" db="EMBL/GenBank/DDBJ databases">
        <authorList>
            <person name="Alioto T."/>
            <person name="Alioto T."/>
        </authorList>
    </citation>
    <scope>NUCLEOTIDE SEQUENCE</scope>
</reference>
<evidence type="ECO:0000313" key="12">
    <source>
        <dbReference type="EMBL" id="VDI49790.1"/>
    </source>
</evidence>
<dbReference type="Pfam" id="PF26026">
    <property type="entry name" value="RNA_hel_CTD"/>
    <property type="match status" value="1"/>
</dbReference>
<feature type="domain" description="Helicase C-terminal" evidence="11">
    <location>
        <begin position="521"/>
        <end position="699"/>
    </location>
</feature>
<keyword evidence="7 9" id="KW-0175">Coiled coil</keyword>
<dbReference type="GO" id="GO:0003724">
    <property type="term" value="F:RNA helicase activity"/>
    <property type="evidence" value="ECO:0007669"/>
    <property type="project" value="UniProtKB-EC"/>
</dbReference>
<dbReference type="Pfam" id="PF24899">
    <property type="entry name" value="UBA_DHX29"/>
    <property type="match status" value="1"/>
</dbReference>
<name>A0A8B6FIL7_MYTGA</name>
<comment type="similarity">
    <text evidence="1">Belongs to the DEAD box helicase family. DEAH subfamily.</text>
</comment>
<sequence>MGKKRPQQKNTETEKSAPHKVDKSKKTYSLPTAKVDDHDQDLKIRIPQDLEKEIVDVIQDDYKELKITKDLSNRLTTKKLTDMYTSLAGAGFSHSQIEQTMTNTVLHGGDLIDALDWLCLNLANNQLPQGFSDTLEKEEVKNTYRPKFDDQLTEQKKMLPLSKKITAEKSNTDEKPHGKSSKSSTMKDWILQYTENSSDESQSDEECDPNEKYLELTAKLLEAREEAVQAKLEGAKSRQKEISNNIRKLVQEMNAIEEDSRFNPAVKIKDLDKEKVNESSDQGLAASLSQSHDTPCDQGLAASLNQSHNIPSLACQQDESPGEQEESEDFGDAFTMFENQAAEEKPKEPKIDLSQLDIRQFEYTRQQWTGKSPKQFLIDWCRKHKVDSPKYHKMNPVRNLWKCRVTIGRKKEETIEACPEILCENVKEAEHLGCTLALYQLCKGQAIHQLLPPPYRDVWLEWQDSEKAKAKEAQTTENKPRDQLITKLMKKLQLGSKNSENKTTEGTKDDDDTVESWENLDEEETLLYISNSEEFSTVDGAVLIFLPGLADIQEVYELLQSDRKFSDTKRYQILALHSVLSSSDQSSAFKVPPPGVRKIVIATNIAETGITIPDVVFVIDTGKVKETRYIESSQMSSLKEVFISKANGKQRQGRAGRVREGFCFRLYTHQKYKDLADYTVPEIQRVPLEELCLHIMKCQLGEPDNFLAECLDPPRPQVIARAMSLLYEIGACKGVASLTPLGHHLAALPVHVRIGKMLLFGAIFGYVEPVAVIAAAMTTKSPFVAPLDKLDLANLAKNSMATSCSDHLTLYRAYTGWKQAQKIGYQSEQQYCQKNFLKRHTLLEIENVKNDLVKLVRSIGFSDTIQTIQQPKPKYGEVLDISKAAVAMETDLTKPMIAMVKAVITAGLYPSVAKVTYDAPVDAAANPRKVPCLGETAQGPAHVHPSSVNRHLAATGWIAYQEKVTTSKVYLRETTLVSPFSLLLFGGDIHVQHTAQLVTVDDRIKFRTYAKTGVIFRELRKLLDELLDKKLENPTLNLLGDRVIKLICRLIDCEK</sequence>
<dbReference type="SMART" id="SM00847">
    <property type="entry name" value="HA2"/>
    <property type="match status" value="1"/>
</dbReference>
<gene>
    <name evidence="12" type="ORF">MGAL_10B045410</name>
</gene>
<protein>
    <recommendedName>
        <fullName evidence="2">RNA helicase</fullName>
        <ecNumber evidence="2">3.6.4.13</ecNumber>
    </recommendedName>
</protein>
<dbReference type="CDD" id="cd18791">
    <property type="entry name" value="SF2_C_RHA"/>
    <property type="match status" value="1"/>
</dbReference>
<comment type="catalytic activity">
    <reaction evidence="8">
        <text>ATP + H2O = ADP + phosphate + H(+)</text>
        <dbReference type="Rhea" id="RHEA:13065"/>
        <dbReference type="ChEBI" id="CHEBI:15377"/>
        <dbReference type="ChEBI" id="CHEBI:15378"/>
        <dbReference type="ChEBI" id="CHEBI:30616"/>
        <dbReference type="ChEBI" id="CHEBI:43474"/>
        <dbReference type="ChEBI" id="CHEBI:456216"/>
        <dbReference type="EC" id="3.6.4.13"/>
    </reaction>
</comment>
<keyword evidence="5 12" id="KW-0347">Helicase</keyword>
<dbReference type="Proteomes" id="UP000596742">
    <property type="component" value="Unassembled WGS sequence"/>
</dbReference>
<keyword evidence="3" id="KW-0547">Nucleotide-binding</keyword>